<dbReference type="EMBL" id="CAJVQC010060470">
    <property type="protein sequence ID" value="CAG8800802.1"/>
    <property type="molecule type" value="Genomic_DNA"/>
</dbReference>
<dbReference type="Proteomes" id="UP000789920">
    <property type="component" value="Unassembled WGS sequence"/>
</dbReference>
<feature type="non-terminal residue" evidence="1">
    <location>
        <position position="196"/>
    </location>
</feature>
<sequence>YVCQIHPRAIFTSGKNLSAAGLTTATKSQQTISIAKAGIHTALNARTSILAAANLNGAKYFDVVPIMSQFDLFFVVLDECRPKIDQMIAEHIVGIHRRAIAKTHFKIEVIPDFVNEAAKLIQQSIIHVYHDDIVLREELIRIQDIILTKLLPSENCTYRKDLLQWYIEQYEDTLTCESEVEAEEKKFKLVVDHLLK</sequence>
<feature type="non-terminal residue" evidence="1">
    <location>
        <position position="1"/>
    </location>
</feature>
<evidence type="ECO:0000313" key="1">
    <source>
        <dbReference type="EMBL" id="CAG8800802.1"/>
    </source>
</evidence>
<reference evidence="1" key="1">
    <citation type="submission" date="2021-06" db="EMBL/GenBank/DDBJ databases">
        <authorList>
            <person name="Kallberg Y."/>
            <person name="Tangrot J."/>
            <person name="Rosling A."/>
        </authorList>
    </citation>
    <scope>NUCLEOTIDE SEQUENCE</scope>
    <source>
        <strain evidence="1">MA461A</strain>
    </source>
</reference>
<protein>
    <submittedName>
        <fullName evidence="1">29568_t:CDS:1</fullName>
    </submittedName>
</protein>
<comment type="caution">
    <text evidence="1">The sequence shown here is derived from an EMBL/GenBank/DDBJ whole genome shotgun (WGS) entry which is preliminary data.</text>
</comment>
<keyword evidence="2" id="KW-1185">Reference proteome</keyword>
<gene>
    <name evidence="1" type="ORF">RPERSI_LOCUS20992</name>
</gene>
<name>A0ACA9RN30_9GLOM</name>
<evidence type="ECO:0000313" key="2">
    <source>
        <dbReference type="Proteomes" id="UP000789920"/>
    </source>
</evidence>
<organism evidence="1 2">
    <name type="scientific">Racocetra persica</name>
    <dbReference type="NCBI Taxonomy" id="160502"/>
    <lineage>
        <taxon>Eukaryota</taxon>
        <taxon>Fungi</taxon>
        <taxon>Fungi incertae sedis</taxon>
        <taxon>Mucoromycota</taxon>
        <taxon>Glomeromycotina</taxon>
        <taxon>Glomeromycetes</taxon>
        <taxon>Diversisporales</taxon>
        <taxon>Gigasporaceae</taxon>
        <taxon>Racocetra</taxon>
    </lineage>
</organism>
<proteinExistence type="predicted"/>
<accession>A0ACA9RN30</accession>